<feature type="domain" description="Fibrinogen C-terminal" evidence="1">
    <location>
        <begin position="22"/>
        <end position="123"/>
    </location>
</feature>
<evidence type="ECO:0000313" key="3">
    <source>
        <dbReference type="Proteomes" id="UP001208570"/>
    </source>
</evidence>
<dbReference type="InterPro" id="IPR002181">
    <property type="entry name" value="Fibrinogen_a/b/g_C_dom"/>
</dbReference>
<comment type="caution">
    <text evidence="2">The sequence shown here is derived from an EMBL/GenBank/DDBJ whole genome shotgun (WGS) entry which is preliminary data.</text>
</comment>
<evidence type="ECO:0000313" key="2">
    <source>
        <dbReference type="EMBL" id="KAK2138452.1"/>
    </source>
</evidence>
<dbReference type="EMBL" id="JAODUP010003018">
    <property type="protein sequence ID" value="KAK2138452.1"/>
    <property type="molecule type" value="Genomic_DNA"/>
</dbReference>
<sequence>MLPWYNKKYRLQRDKKSAYKSGHSTKQPWFGENDIMMSIDQGDSFSYRDGSMFSSASRDNDQTNVTNCAAQQDAPWWYNNCFHVCLTCEFTKKPKKPSGKGITWANPWHYKTFAKYVLMMIRPVK</sequence>
<dbReference type="Gene3D" id="3.90.215.10">
    <property type="entry name" value="Gamma Fibrinogen, chain A, domain 1"/>
    <property type="match status" value="1"/>
</dbReference>
<proteinExistence type="predicted"/>
<accession>A0AAD9IPZ0</accession>
<gene>
    <name evidence="2" type="ORF">LSH36_3029g00000</name>
</gene>
<dbReference type="Pfam" id="PF00147">
    <property type="entry name" value="Fibrinogen_C"/>
    <property type="match status" value="1"/>
</dbReference>
<organism evidence="2 3">
    <name type="scientific">Paralvinella palmiformis</name>
    <dbReference type="NCBI Taxonomy" id="53620"/>
    <lineage>
        <taxon>Eukaryota</taxon>
        <taxon>Metazoa</taxon>
        <taxon>Spiralia</taxon>
        <taxon>Lophotrochozoa</taxon>
        <taxon>Annelida</taxon>
        <taxon>Polychaeta</taxon>
        <taxon>Sedentaria</taxon>
        <taxon>Canalipalpata</taxon>
        <taxon>Terebellida</taxon>
        <taxon>Terebelliformia</taxon>
        <taxon>Alvinellidae</taxon>
        <taxon>Paralvinella</taxon>
    </lineage>
</organism>
<dbReference type="SUPFAM" id="SSF56496">
    <property type="entry name" value="Fibrinogen C-terminal domain-like"/>
    <property type="match status" value="1"/>
</dbReference>
<dbReference type="InterPro" id="IPR036056">
    <property type="entry name" value="Fibrinogen-like_C"/>
</dbReference>
<reference evidence="2" key="1">
    <citation type="journal article" date="2023" name="Mol. Biol. Evol.">
        <title>Third-Generation Sequencing Reveals the Adaptive Role of the Epigenome in Three Deep-Sea Polychaetes.</title>
        <authorList>
            <person name="Perez M."/>
            <person name="Aroh O."/>
            <person name="Sun Y."/>
            <person name="Lan Y."/>
            <person name="Juniper S.K."/>
            <person name="Young C.R."/>
            <person name="Angers B."/>
            <person name="Qian P.Y."/>
        </authorList>
    </citation>
    <scope>NUCLEOTIDE SEQUENCE</scope>
    <source>
        <strain evidence="2">P08H-3</strain>
    </source>
</reference>
<dbReference type="InterPro" id="IPR014716">
    <property type="entry name" value="Fibrinogen_a/b/g_C_1"/>
</dbReference>
<protein>
    <recommendedName>
        <fullName evidence="1">Fibrinogen C-terminal domain-containing protein</fullName>
    </recommendedName>
</protein>
<name>A0AAD9IPZ0_9ANNE</name>
<dbReference type="AlphaFoldDB" id="A0AAD9IPZ0"/>
<evidence type="ECO:0000259" key="1">
    <source>
        <dbReference type="Pfam" id="PF00147"/>
    </source>
</evidence>
<keyword evidence="3" id="KW-1185">Reference proteome</keyword>
<dbReference type="Proteomes" id="UP001208570">
    <property type="component" value="Unassembled WGS sequence"/>
</dbReference>